<protein>
    <submittedName>
        <fullName evidence="1">Uncharacterized protein</fullName>
    </submittedName>
</protein>
<accession>A0A1I7AHY3</accession>
<reference evidence="2" key="1">
    <citation type="submission" date="2016-10" db="EMBL/GenBank/DDBJ databases">
        <authorList>
            <person name="Varghese N."/>
            <person name="Submissions S."/>
        </authorList>
    </citation>
    <scope>NUCLEOTIDE SEQUENCE [LARGE SCALE GENOMIC DNA]</scope>
    <source>
        <strain evidence="2">DSM 17465</strain>
    </source>
</reference>
<sequence>MVNTPKPRCKLQSSKGNQAVKLTCILDGNDAVTPDLVPNFSLKTGTAFALK</sequence>
<dbReference type="EMBL" id="FPBD01000003">
    <property type="protein sequence ID" value="SFT74582.1"/>
    <property type="molecule type" value="Genomic_DNA"/>
</dbReference>
<dbReference type="AlphaFoldDB" id="A0A1I7AHY3"/>
<proteinExistence type="predicted"/>
<gene>
    <name evidence="1" type="ORF">SAMN05444141_10388</name>
</gene>
<evidence type="ECO:0000313" key="1">
    <source>
        <dbReference type="EMBL" id="SFT74582.1"/>
    </source>
</evidence>
<evidence type="ECO:0000313" key="2">
    <source>
        <dbReference type="Proteomes" id="UP000183371"/>
    </source>
</evidence>
<keyword evidence="2" id="KW-1185">Reference proteome</keyword>
<name>A0A1I7AHY3_9HYPH</name>
<organism evidence="1 2">
    <name type="scientific">Pseudovibrio denitrificans</name>
    <dbReference type="NCBI Taxonomy" id="258256"/>
    <lineage>
        <taxon>Bacteria</taxon>
        <taxon>Pseudomonadati</taxon>
        <taxon>Pseudomonadota</taxon>
        <taxon>Alphaproteobacteria</taxon>
        <taxon>Hyphomicrobiales</taxon>
        <taxon>Stappiaceae</taxon>
        <taxon>Pseudovibrio</taxon>
    </lineage>
</organism>
<dbReference type="Proteomes" id="UP000183371">
    <property type="component" value="Unassembled WGS sequence"/>
</dbReference>